<dbReference type="Proteomes" id="UP001562425">
    <property type="component" value="Unassembled WGS sequence"/>
</dbReference>
<evidence type="ECO:0000313" key="2">
    <source>
        <dbReference type="EMBL" id="KAL1378816.1"/>
    </source>
</evidence>
<protein>
    <submittedName>
        <fullName evidence="2">Uncharacterized protein</fullName>
    </submittedName>
</protein>
<evidence type="ECO:0000313" key="3">
    <source>
        <dbReference type="Proteomes" id="UP001562425"/>
    </source>
</evidence>
<gene>
    <name evidence="2" type="ORF">pipiens_003910</name>
</gene>
<dbReference type="EMBL" id="JBEHCU010010079">
    <property type="protein sequence ID" value="KAL1378816.1"/>
    <property type="molecule type" value="Genomic_DNA"/>
</dbReference>
<reference evidence="2 3" key="1">
    <citation type="submission" date="2024-05" db="EMBL/GenBank/DDBJ databases">
        <title>Culex pipiens pipiens assembly and annotation.</title>
        <authorList>
            <person name="Alout H."/>
            <person name="Durand T."/>
        </authorList>
    </citation>
    <scope>NUCLEOTIDE SEQUENCE [LARGE SCALE GENOMIC DNA]</scope>
    <source>
        <strain evidence="2">HA-2024</strain>
        <tissue evidence="2">Whole body</tissue>
    </source>
</reference>
<name>A0ABD1CQY9_CULPP</name>
<organism evidence="2 3">
    <name type="scientific">Culex pipiens pipiens</name>
    <name type="common">Northern house mosquito</name>
    <dbReference type="NCBI Taxonomy" id="38569"/>
    <lineage>
        <taxon>Eukaryota</taxon>
        <taxon>Metazoa</taxon>
        <taxon>Ecdysozoa</taxon>
        <taxon>Arthropoda</taxon>
        <taxon>Hexapoda</taxon>
        <taxon>Insecta</taxon>
        <taxon>Pterygota</taxon>
        <taxon>Neoptera</taxon>
        <taxon>Endopterygota</taxon>
        <taxon>Diptera</taxon>
        <taxon>Nematocera</taxon>
        <taxon>Culicoidea</taxon>
        <taxon>Culicidae</taxon>
        <taxon>Culicinae</taxon>
        <taxon>Culicini</taxon>
        <taxon>Culex</taxon>
        <taxon>Culex</taxon>
    </lineage>
</organism>
<feature type="region of interest" description="Disordered" evidence="1">
    <location>
        <begin position="1"/>
        <end position="48"/>
    </location>
</feature>
<proteinExistence type="predicted"/>
<sequence length="190" mass="21091">MQNDGDGQPPQAATEPSGRGYKRNGPHSRDRGRVREKLKNPPATVNHLGLLLNLLEEGRRTGRSADTVADFKNLSRTQESAGNGRPPPAAAEPAGRGDDRRWSAKPGPWPLSRTYPESDFKNVLLPRKAELVGRGEEEDGPHIRDLRRVHGILESPPVTDDHFGLLLNLREEARRRTVRTSGTLDEFVKC</sequence>
<dbReference type="AlphaFoldDB" id="A0ABD1CQY9"/>
<comment type="caution">
    <text evidence="2">The sequence shown here is derived from an EMBL/GenBank/DDBJ whole genome shotgun (WGS) entry which is preliminary data.</text>
</comment>
<keyword evidence="3" id="KW-1185">Reference proteome</keyword>
<evidence type="ECO:0000256" key="1">
    <source>
        <dbReference type="SAM" id="MobiDB-lite"/>
    </source>
</evidence>
<accession>A0ABD1CQY9</accession>
<feature type="compositionally biased region" description="Basic and acidic residues" evidence="1">
    <location>
        <begin position="27"/>
        <end position="39"/>
    </location>
</feature>
<feature type="region of interest" description="Disordered" evidence="1">
    <location>
        <begin position="76"/>
        <end position="114"/>
    </location>
</feature>